<dbReference type="EMBL" id="CP029494">
    <property type="protein sequence ID" value="AWN23353.1"/>
    <property type="molecule type" value="Genomic_DNA"/>
</dbReference>
<dbReference type="KEGG" id="dez:DKM44_09030"/>
<keyword evidence="2" id="KW-1185">Reference proteome</keyword>
<accession>A0A2Z3JDU8</accession>
<dbReference type="Proteomes" id="UP000245368">
    <property type="component" value="Chromosome"/>
</dbReference>
<evidence type="ECO:0000313" key="1">
    <source>
        <dbReference type="EMBL" id="AWN23353.1"/>
    </source>
</evidence>
<keyword evidence="1" id="KW-0436">Ligase</keyword>
<gene>
    <name evidence="1" type="ORF">DKM44_09030</name>
</gene>
<proteinExistence type="predicted"/>
<reference evidence="1 2" key="1">
    <citation type="submission" date="2018-05" db="EMBL/GenBank/DDBJ databases">
        <title>Complete Genome Sequence of Deinococcus sp. strain 17bor-2.</title>
        <authorList>
            <person name="Srinivasan S."/>
        </authorList>
    </citation>
    <scope>NUCLEOTIDE SEQUENCE [LARGE SCALE GENOMIC DNA]</scope>
    <source>
        <strain evidence="1 2">17bor-2</strain>
    </source>
</reference>
<dbReference type="OrthoDB" id="63166at2"/>
<dbReference type="RefSeq" id="WP_109827082.1">
    <property type="nucleotide sequence ID" value="NZ_CP029494.1"/>
</dbReference>
<protein>
    <submittedName>
        <fullName evidence="1">2'-5' RNA ligase</fullName>
    </submittedName>
</protein>
<name>A0A2Z3JDU8_9DEIO</name>
<dbReference type="Pfam" id="PF13563">
    <property type="entry name" value="2_5_RNA_ligase2"/>
    <property type="match status" value="1"/>
</dbReference>
<dbReference type="GO" id="GO:0016874">
    <property type="term" value="F:ligase activity"/>
    <property type="evidence" value="ECO:0007669"/>
    <property type="project" value="UniProtKB-KW"/>
</dbReference>
<dbReference type="AlphaFoldDB" id="A0A2Z3JDU8"/>
<dbReference type="PANTHER" id="PTHR40037:SF1">
    <property type="entry name" value="PHOSPHOESTERASE SAOUHSC_00951-RELATED"/>
    <property type="match status" value="1"/>
</dbReference>
<dbReference type="Gene3D" id="3.90.1140.10">
    <property type="entry name" value="Cyclic phosphodiesterase"/>
    <property type="match status" value="1"/>
</dbReference>
<evidence type="ECO:0000313" key="2">
    <source>
        <dbReference type="Proteomes" id="UP000245368"/>
    </source>
</evidence>
<dbReference type="PANTHER" id="PTHR40037">
    <property type="entry name" value="PHOSPHOESTERASE YJCG-RELATED"/>
    <property type="match status" value="1"/>
</dbReference>
<dbReference type="InterPro" id="IPR009097">
    <property type="entry name" value="Cyclic_Pdiesterase"/>
</dbReference>
<dbReference type="SUPFAM" id="SSF55144">
    <property type="entry name" value="LigT-like"/>
    <property type="match status" value="1"/>
</dbReference>
<dbReference type="InterPro" id="IPR050580">
    <property type="entry name" value="2H_phosphoesterase_YjcG-like"/>
</dbReference>
<organism evidence="1 2">
    <name type="scientific">Deinococcus irradiatisoli</name>
    <dbReference type="NCBI Taxonomy" id="2202254"/>
    <lineage>
        <taxon>Bacteria</taxon>
        <taxon>Thermotogati</taxon>
        <taxon>Deinococcota</taxon>
        <taxon>Deinococci</taxon>
        <taxon>Deinococcales</taxon>
        <taxon>Deinococcaceae</taxon>
        <taxon>Deinococcus</taxon>
    </lineage>
</organism>
<sequence>MTLYSVVAWPTAELGAWLRELQRRLGVSSYGDPHLNLRVPFDYAGDPKTLICEVRKILESQPPFQVEFLRWRHFPHVFFMEYTLSPALEEVHRRLIKVPGAPAGRYDGEHFIPHLSLAIGVCDWAEDALWRELEHLRPPQVRFEVRAASLTREGGGELQEIHTFPLGTRLPLEAQP</sequence>